<feature type="region of interest" description="Disordered" evidence="1">
    <location>
        <begin position="1"/>
        <end position="32"/>
    </location>
</feature>
<gene>
    <name evidence="2" type="ORF">KC729_01330</name>
</gene>
<evidence type="ECO:0000313" key="3">
    <source>
        <dbReference type="Proteomes" id="UP000697710"/>
    </source>
</evidence>
<dbReference type="Proteomes" id="UP000697710">
    <property type="component" value="Unassembled WGS sequence"/>
</dbReference>
<feature type="region of interest" description="Disordered" evidence="1">
    <location>
        <begin position="650"/>
        <end position="671"/>
    </location>
</feature>
<feature type="region of interest" description="Disordered" evidence="1">
    <location>
        <begin position="701"/>
        <end position="720"/>
    </location>
</feature>
<dbReference type="AlphaFoldDB" id="A0A956LVF3"/>
<evidence type="ECO:0000313" key="2">
    <source>
        <dbReference type="EMBL" id="MCA9726294.1"/>
    </source>
</evidence>
<proteinExistence type="predicted"/>
<dbReference type="Gene3D" id="3.30.70.20">
    <property type="match status" value="1"/>
</dbReference>
<reference evidence="2" key="2">
    <citation type="journal article" date="2021" name="Microbiome">
        <title>Successional dynamics and alternative stable states in a saline activated sludge microbial community over 9 years.</title>
        <authorList>
            <person name="Wang Y."/>
            <person name="Ye J."/>
            <person name="Ju F."/>
            <person name="Liu L."/>
            <person name="Boyd J.A."/>
            <person name="Deng Y."/>
            <person name="Parks D.H."/>
            <person name="Jiang X."/>
            <person name="Yin X."/>
            <person name="Woodcroft B.J."/>
            <person name="Tyson G.W."/>
            <person name="Hugenholtz P."/>
            <person name="Polz M.F."/>
            <person name="Zhang T."/>
        </authorList>
    </citation>
    <scope>NUCLEOTIDE SEQUENCE</scope>
    <source>
        <strain evidence="2">HKST-UBA01</strain>
    </source>
</reference>
<sequence length="818" mass="89432">MATAHSERTRSGDPEHLQTTPVPPVLAEPAPVDDEDAAALRVRRFHLGGLETNPADLPPDLLPALLHRFRGATVRGDYPLFLAPGGEASADPVCLPLPELLERAGSVLDDGARILRENLRRLERKLRETIAAAGPESDAAQIFAESARRLAAELTLGNEDRTRLEEDLRTLGAALPADGIFLQYHKQIDARLMTHVARAHLGPRRRAFQAETRRLAQDLRAMLKVDAVKQTGDRPDAVGDSMGAAELLDASTLAGVLGPHRGTRSMNAARRARIDHAATVLESFAAIEDLPILVWIAEEPVLVPERDTVAIPTDDPSATALGRFEEEAGQFAEVFRSIRIARLELSNDYDEDRHGPWLAAFDWEAFSREELHLLPMIVAVETPTRLAGEGMPRLSRLLLSGRPVHVLVRVHPERDPALQDGRQSDFRLELGYFGIGHRDAQVLQSTSARPVHFLAGVSSALEGVRAALHVLAIDPVADGLDPWLTAGAALEARAHPLFHYDPEAGISWAHRLRFDGNPDTEADWPTTMLEYGPKDDLRQMDLAFTFADFALLAPDAGHFHVVPAGFPEDDLIPIAAYLELSREEAEHRVPFVWAVDREGRMHRLAITRRLAAVAKNRLEFWRTLQELAGIRNEHVRAAVARALDTARREADAERARMEDAHARELAETREQATEEGLAGLASFLLGLDATDLLAGASAAPTTTTRPAAAPAAPAPADVPAAEPAVEAVPEPEEEEASAEAWIDSVLCTSCNDCMAINPKLFVYDGNKQARIGDVHAGTFEQLVMAAEKCPARCIHPGEPVDPSEPDLEDLRQRAKQFN</sequence>
<dbReference type="EMBL" id="JAGQHR010000017">
    <property type="protein sequence ID" value="MCA9726294.1"/>
    <property type="molecule type" value="Genomic_DNA"/>
</dbReference>
<name>A0A956LVF3_UNCEI</name>
<comment type="caution">
    <text evidence="2">The sequence shown here is derived from an EMBL/GenBank/DDBJ whole genome shotgun (WGS) entry which is preliminary data.</text>
</comment>
<feature type="compositionally biased region" description="Basic and acidic residues" evidence="1">
    <location>
        <begin position="1"/>
        <end position="16"/>
    </location>
</feature>
<accession>A0A956LVF3</accession>
<organism evidence="2 3">
    <name type="scientific">Eiseniibacteriota bacterium</name>
    <dbReference type="NCBI Taxonomy" id="2212470"/>
    <lineage>
        <taxon>Bacteria</taxon>
        <taxon>Candidatus Eiseniibacteriota</taxon>
    </lineage>
</organism>
<feature type="region of interest" description="Disordered" evidence="1">
    <location>
        <begin position="796"/>
        <end position="818"/>
    </location>
</feature>
<reference evidence="2" key="1">
    <citation type="submission" date="2020-04" db="EMBL/GenBank/DDBJ databases">
        <authorList>
            <person name="Zhang T."/>
        </authorList>
    </citation>
    <scope>NUCLEOTIDE SEQUENCE</scope>
    <source>
        <strain evidence="2">HKST-UBA01</strain>
    </source>
</reference>
<dbReference type="Pfam" id="PF13370">
    <property type="entry name" value="Fer4_13"/>
    <property type="match status" value="1"/>
</dbReference>
<evidence type="ECO:0000256" key="1">
    <source>
        <dbReference type="SAM" id="MobiDB-lite"/>
    </source>
</evidence>
<protein>
    <submittedName>
        <fullName evidence="2">Ferredoxin</fullName>
    </submittedName>
</protein>
<dbReference type="SUPFAM" id="SSF54862">
    <property type="entry name" value="4Fe-4S ferredoxins"/>
    <property type="match status" value="1"/>
</dbReference>